<keyword evidence="7 8" id="KW-0472">Membrane</keyword>
<feature type="transmembrane region" description="Helical" evidence="8">
    <location>
        <begin position="318"/>
        <end position="337"/>
    </location>
</feature>
<feature type="transmembrane region" description="Helical" evidence="8">
    <location>
        <begin position="419"/>
        <end position="437"/>
    </location>
</feature>
<keyword evidence="5 8" id="KW-0812">Transmembrane</keyword>
<comment type="subcellular location">
    <subcellularLocation>
        <location evidence="1">Cell membrane</location>
        <topology evidence="1">Multi-pass membrane protein</topology>
    </subcellularLocation>
</comment>
<keyword evidence="3" id="KW-0328">Glycosyltransferase</keyword>
<organism evidence="9 10">
    <name type="scientific">Undibacterium hunanense</name>
    <dbReference type="NCBI Taxonomy" id="2762292"/>
    <lineage>
        <taxon>Bacteria</taxon>
        <taxon>Pseudomonadati</taxon>
        <taxon>Pseudomonadota</taxon>
        <taxon>Betaproteobacteria</taxon>
        <taxon>Burkholderiales</taxon>
        <taxon>Oxalobacteraceae</taxon>
        <taxon>Undibacterium</taxon>
    </lineage>
</organism>
<evidence type="ECO:0000313" key="9">
    <source>
        <dbReference type="EMBL" id="MBC3919230.1"/>
    </source>
</evidence>
<comment type="caution">
    <text evidence="9">The sequence shown here is derived from an EMBL/GenBank/DDBJ whole genome shotgun (WGS) entry which is preliminary data.</text>
</comment>
<gene>
    <name evidence="9" type="ORF">H8L32_17195</name>
</gene>
<feature type="transmembrane region" description="Helical" evidence="8">
    <location>
        <begin position="103"/>
        <end position="121"/>
    </location>
</feature>
<feature type="transmembrane region" description="Helical" evidence="8">
    <location>
        <begin position="12"/>
        <end position="31"/>
    </location>
</feature>
<feature type="transmembrane region" description="Helical" evidence="8">
    <location>
        <begin position="343"/>
        <end position="361"/>
    </location>
</feature>
<dbReference type="PANTHER" id="PTHR33908">
    <property type="entry name" value="MANNOSYLTRANSFERASE YKCB-RELATED"/>
    <property type="match status" value="1"/>
</dbReference>
<protein>
    <submittedName>
        <fullName evidence="9">Glycosyltransferase</fullName>
    </submittedName>
</protein>
<feature type="transmembrane region" description="Helical" evidence="8">
    <location>
        <begin position="294"/>
        <end position="311"/>
    </location>
</feature>
<accession>A0ABR6ZUM2</accession>
<keyword evidence="6 8" id="KW-1133">Transmembrane helix</keyword>
<dbReference type="Proteomes" id="UP000650424">
    <property type="component" value="Unassembled WGS sequence"/>
</dbReference>
<dbReference type="InterPro" id="IPR050297">
    <property type="entry name" value="LipidA_mod_glycosyltrf_83"/>
</dbReference>
<feature type="transmembrane region" description="Helical" evidence="8">
    <location>
        <begin position="168"/>
        <end position="187"/>
    </location>
</feature>
<evidence type="ECO:0000256" key="2">
    <source>
        <dbReference type="ARBA" id="ARBA00022475"/>
    </source>
</evidence>
<evidence type="ECO:0000256" key="8">
    <source>
        <dbReference type="SAM" id="Phobius"/>
    </source>
</evidence>
<evidence type="ECO:0000256" key="6">
    <source>
        <dbReference type="ARBA" id="ARBA00022989"/>
    </source>
</evidence>
<evidence type="ECO:0000313" key="10">
    <source>
        <dbReference type="Proteomes" id="UP000650424"/>
    </source>
</evidence>
<feature type="transmembrane region" description="Helical" evidence="8">
    <location>
        <begin position="73"/>
        <end position="91"/>
    </location>
</feature>
<evidence type="ECO:0000256" key="1">
    <source>
        <dbReference type="ARBA" id="ARBA00004651"/>
    </source>
</evidence>
<feature type="transmembrane region" description="Helical" evidence="8">
    <location>
        <begin position="373"/>
        <end position="392"/>
    </location>
</feature>
<sequence>MKPVRLPAAATVALPRWGIFALCLLYILPGLIGRDPWKGDDAAGFGIMWTMAHGTLADWLWPHIVGLPMPEEGPLAFWLGAICIKLFGWLVGEPMAARLSTGFFFLLGCLSVWYATYLLGRRPEAQPLKLAFGGQPEPKDFGRTLADGALLIYLGCLGLLVRSHETSAETLQISLIACTLYFCVRLLDDPSKRTAIKIGIIFGLLVLTRGWVLPTALCISLLAACAYRQQRQPLQYLALISLPIACAVAAIWLTAINVLHPYDSSPYQAWMLWNYRQFNIPNAESISYLFRNGIWFSWPAWPFAAWAIYAWRKQEKALHISLPVSFLICFAVLTVVNTQSEEALLLPILPPLAILAAFGLPTMKRSAINAVDWFSVIVFTTVAGFIWFAWIADQTGWPGNWANRAAILAPGYKTSFNPFVMLIAMVATVAWFRLVYWRISRQPAVLWRAVVLSSGGVILCWLLLLSLWLPWANQKISYAPLSQELAKNLPANYDCIQALIGPSQRASFAYFGKVKFAGFSDNECRLLLIQNSKRAHQTQAQSQNQTQDQELALPAEYKAEEWTAIWFGHRAADNDEVFTLYQRK</sequence>
<evidence type="ECO:0000256" key="3">
    <source>
        <dbReference type="ARBA" id="ARBA00022676"/>
    </source>
</evidence>
<name>A0ABR6ZUM2_9BURK</name>
<keyword evidence="2" id="KW-1003">Cell membrane</keyword>
<reference evidence="9 10" key="1">
    <citation type="submission" date="2020-08" db="EMBL/GenBank/DDBJ databases">
        <title>Novel species isolated from subtropical streams in China.</title>
        <authorList>
            <person name="Lu H."/>
        </authorList>
    </citation>
    <scope>NUCLEOTIDE SEQUENCE [LARGE SCALE GENOMIC DNA]</scope>
    <source>
        <strain evidence="9 10">CY18W</strain>
    </source>
</reference>
<dbReference type="PANTHER" id="PTHR33908:SF11">
    <property type="entry name" value="MEMBRANE PROTEIN"/>
    <property type="match status" value="1"/>
</dbReference>
<evidence type="ECO:0000256" key="7">
    <source>
        <dbReference type="ARBA" id="ARBA00023136"/>
    </source>
</evidence>
<evidence type="ECO:0000256" key="4">
    <source>
        <dbReference type="ARBA" id="ARBA00022679"/>
    </source>
</evidence>
<dbReference type="RefSeq" id="WP_186948508.1">
    <property type="nucleotide sequence ID" value="NZ_JACOGF010000009.1"/>
</dbReference>
<feature type="transmembrane region" description="Helical" evidence="8">
    <location>
        <begin position="141"/>
        <end position="161"/>
    </location>
</feature>
<feature type="transmembrane region" description="Helical" evidence="8">
    <location>
        <begin position="199"/>
        <end position="224"/>
    </location>
</feature>
<dbReference type="EMBL" id="JACOGF010000009">
    <property type="protein sequence ID" value="MBC3919230.1"/>
    <property type="molecule type" value="Genomic_DNA"/>
</dbReference>
<feature type="transmembrane region" description="Helical" evidence="8">
    <location>
        <begin position="449"/>
        <end position="471"/>
    </location>
</feature>
<feature type="transmembrane region" description="Helical" evidence="8">
    <location>
        <begin position="236"/>
        <end position="259"/>
    </location>
</feature>
<evidence type="ECO:0000256" key="5">
    <source>
        <dbReference type="ARBA" id="ARBA00022692"/>
    </source>
</evidence>
<proteinExistence type="predicted"/>
<keyword evidence="10" id="KW-1185">Reference proteome</keyword>
<keyword evidence="4" id="KW-0808">Transferase</keyword>